<dbReference type="Proteomes" id="UP000184127">
    <property type="component" value="Unassembled WGS sequence"/>
</dbReference>
<keyword evidence="3" id="KW-1185">Reference proteome</keyword>
<evidence type="ECO:0008006" key="4">
    <source>
        <dbReference type="Google" id="ProtNLM"/>
    </source>
</evidence>
<evidence type="ECO:0000313" key="2">
    <source>
        <dbReference type="EMBL" id="SHF05576.1"/>
    </source>
</evidence>
<evidence type="ECO:0000313" key="3">
    <source>
        <dbReference type="Proteomes" id="UP000184127"/>
    </source>
</evidence>
<proteinExistence type="predicted"/>
<accession>A0A1M4YJL0</accession>
<feature type="signal peptide" evidence="1">
    <location>
        <begin position="1"/>
        <end position="21"/>
    </location>
</feature>
<reference evidence="3" key="1">
    <citation type="submission" date="2016-11" db="EMBL/GenBank/DDBJ databases">
        <authorList>
            <person name="Varghese N."/>
            <person name="Submissions S."/>
        </authorList>
    </citation>
    <scope>NUCLEOTIDE SEQUENCE [LARGE SCALE GENOMIC DNA]</scope>
    <source>
        <strain evidence="3">DSM 18761</strain>
    </source>
</reference>
<evidence type="ECO:0000256" key="1">
    <source>
        <dbReference type="SAM" id="SignalP"/>
    </source>
</evidence>
<protein>
    <recommendedName>
        <fullName evidence="4">DUF4829 domain-containing protein</fullName>
    </recommendedName>
</protein>
<dbReference type="RefSeq" id="WP_072969048.1">
    <property type="nucleotide sequence ID" value="NZ_FQUR01000013.1"/>
</dbReference>
<sequence>MKSIKLLILFICFILPINLTACKSTNNGDIKPVKSNKDISINMTIQDKDATKVIYEFYKLVVEKKPDEYTKLYTKEHRKLLMDENVKDDIKYIKSATIKDVKFLKSMPQEKGTQEYKVEIDLQYEGVPEDLKPIAISGERTLFITLKFEDGGWKIASIGTGP</sequence>
<dbReference type="AlphaFoldDB" id="A0A1M4YJL0"/>
<feature type="chain" id="PRO_5038815224" description="DUF4829 domain-containing protein" evidence="1">
    <location>
        <begin position="22"/>
        <end position="162"/>
    </location>
</feature>
<organism evidence="2 3">
    <name type="scientific">Thermoanaerobacter uzonensis DSM 18761</name>
    <dbReference type="NCBI Taxonomy" id="1123369"/>
    <lineage>
        <taxon>Bacteria</taxon>
        <taxon>Bacillati</taxon>
        <taxon>Bacillota</taxon>
        <taxon>Clostridia</taxon>
        <taxon>Thermoanaerobacterales</taxon>
        <taxon>Thermoanaerobacteraceae</taxon>
        <taxon>Thermoanaerobacter</taxon>
    </lineage>
</organism>
<keyword evidence="1" id="KW-0732">Signal</keyword>
<dbReference type="EMBL" id="FQUR01000013">
    <property type="protein sequence ID" value="SHF05576.1"/>
    <property type="molecule type" value="Genomic_DNA"/>
</dbReference>
<gene>
    <name evidence="2" type="ORF">SAMN02745195_01751</name>
</gene>
<name>A0A1M4YJL0_9THEO</name>